<keyword evidence="8" id="KW-1133">Transmembrane helix</keyword>
<name>A0AAW2DJ45_9ROSI</name>
<protein>
    <submittedName>
        <fullName evidence="13">Uncharacterized protein</fullName>
    </submittedName>
</protein>
<comment type="caution">
    <text evidence="13">The sequence shown here is derived from an EMBL/GenBank/DDBJ whole genome shotgun (WGS) entry which is preliminary data.</text>
</comment>
<dbReference type="Proteomes" id="UP001459277">
    <property type="component" value="Unassembled WGS sequence"/>
</dbReference>
<dbReference type="GO" id="GO:0005886">
    <property type="term" value="C:plasma membrane"/>
    <property type="evidence" value="ECO:0007669"/>
    <property type="project" value="UniProtKB-SubCell"/>
</dbReference>
<sequence length="638" mass="71354">MLDISRNQFSGNVPSSLIAKQASLEYIDLSYNLFEGLFSFSSFTNHSNLMVIGFTSENNKLEIETEIPNWNTSFQLKVLVLSNCNLNKVSNNIPKFLFDQHELEVVDISHNNLKDSFPNWLLENNTGLHLVALRNNCFEGQFHLPPNQSKEDFWLLDVSDNHLNGQLQENFGMIISGLESLNLSQNHFEGNFPSSIGEIIGLRELDVSNNNFSGEVPKELVANCTGLKDLILSNNHFHGEILFEHLTSLRILEMKNNHFTGTLPGVLPDYLSLLDISNNHMSGVIPRWARRKSQKWSALLMSNNSFHGWIPFELGSFILIDLSHNLLSGSFPSSLNLQDVQHLLLQGNKLIGSLPKVVFNLSSLFTLDIRDNCFSGSIPDEIGGLFNLRILLLSGNHFSGMIPKQLCQLKKIDIMDLSNNSFSGIIPQCFYKITFGKIGAIDPAFANKTEFASTSYSSSYEVNGNLLYGYFSVYEPEEQFTTQVGVEFVTKYRSNFYKGSILDLSLNMLIGEIPLELGQLSHILALNLSYNQLTGYIPKTFSNLTQLESLDLSHNNLIGEIPSTLIDLHFLKVFNVAYNNLSGKVPDMKGQFGTFENNSYEGNPFLCGLPLKKSCKRGDESSPSPRKSSNAKVPNGNG</sequence>
<dbReference type="InterPro" id="IPR001611">
    <property type="entry name" value="Leu-rich_rpt"/>
</dbReference>
<keyword evidence="3" id="KW-1003">Cell membrane</keyword>
<dbReference type="PROSITE" id="PS51450">
    <property type="entry name" value="LRR"/>
    <property type="match status" value="1"/>
</dbReference>
<evidence type="ECO:0000256" key="7">
    <source>
        <dbReference type="ARBA" id="ARBA00022737"/>
    </source>
</evidence>
<feature type="region of interest" description="Disordered" evidence="12">
    <location>
        <begin position="615"/>
        <end position="638"/>
    </location>
</feature>
<evidence type="ECO:0000256" key="10">
    <source>
        <dbReference type="ARBA" id="ARBA00023180"/>
    </source>
</evidence>
<comment type="similarity">
    <text evidence="2">Belongs to the RLP family.</text>
</comment>
<dbReference type="SUPFAM" id="SSF52058">
    <property type="entry name" value="L domain-like"/>
    <property type="match status" value="2"/>
</dbReference>
<dbReference type="InterPro" id="IPR003591">
    <property type="entry name" value="Leu-rich_rpt_typical-subtyp"/>
</dbReference>
<dbReference type="PRINTS" id="PR00019">
    <property type="entry name" value="LEURICHRPT"/>
</dbReference>
<keyword evidence="4" id="KW-0433">Leucine-rich repeat</keyword>
<evidence type="ECO:0000256" key="8">
    <source>
        <dbReference type="ARBA" id="ARBA00022989"/>
    </source>
</evidence>
<evidence type="ECO:0000256" key="1">
    <source>
        <dbReference type="ARBA" id="ARBA00004236"/>
    </source>
</evidence>
<evidence type="ECO:0000313" key="13">
    <source>
        <dbReference type="EMBL" id="KAL0010129.1"/>
    </source>
</evidence>
<evidence type="ECO:0000256" key="11">
    <source>
        <dbReference type="ARBA" id="ARBA00037847"/>
    </source>
</evidence>
<dbReference type="PANTHER" id="PTHR48062">
    <property type="entry name" value="RECEPTOR-LIKE PROTEIN 14"/>
    <property type="match status" value="1"/>
</dbReference>
<dbReference type="Pfam" id="PF13855">
    <property type="entry name" value="LRR_8"/>
    <property type="match status" value="2"/>
</dbReference>
<dbReference type="InterPro" id="IPR051502">
    <property type="entry name" value="RLP_Defense_Trigger"/>
</dbReference>
<keyword evidence="10" id="KW-0325">Glycoprotein</keyword>
<dbReference type="Pfam" id="PF00560">
    <property type="entry name" value="LRR_1"/>
    <property type="match status" value="4"/>
</dbReference>
<keyword evidence="6" id="KW-0732">Signal</keyword>
<organism evidence="13 14">
    <name type="scientific">Lithocarpus litseifolius</name>
    <dbReference type="NCBI Taxonomy" id="425828"/>
    <lineage>
        <taxon>Eukaryota</taxon>
        <taxon>Viridiplantae</taxon>
        <taxon>Streptophyta</taxon>
        <taxon>Embryophyta</taxon>
        <taxon>Tracheophyta</taxon>
        <taxon>Spermatophyta</taxon>
        <taxon>Magnoliopsida</taxon>
        <taxon>eudicotyledons</taxon>
        <taxon>Gunneridae</taxon>
        <taxon>Pentapetalae</taxon>
        <taxon>rosids</taxon>
        <taxon>fabids</taxon>
        <taxon>Fagales</taxon>
        <taxon>Fagaceae</taxon>
        <taxon>Lithocarpus</taxon>
    </lineage>
</organism>
<evidence type="ECO:0000256" key="12">
    <source>
        <dbReference type="SAM" id="MobiDB-lite"/>
    </source>
</evidence>
<proteinExistence type="inferred from homology"/>
<comment type="subcellular location">
    <subcellularLocation>
        <location evidence="1">Cell membrane</location>
    </subcellularLocation>
    <subcellularLocation>
        <location evidence="11">Endomembrane system</location>
        <topology evidence="11">Single-pass membrane protein</topology>
    </subcellularLocation>
</comment>
<keyword evidence="14" id="KW-1185">Reference proteome</keyword>
<dbReference type="FunFam" id="3.80.10.10:FF:000095">
    <property type="entry name" value="LRR receptor-like serine/threonine-protein kinase GSO1"/>
    <property type="match status" value="1"/>
</dbReference>
<accession>A0AAW2DJ45</accession>
<evidence type="ECO:0000313" key="14">
    <source>
        <dbReference type="Proteomes" id="UP001459277"/>
    </source>
</evidence>
<dbReference type="InterPro" id="IPR032675">
    <property type="entry name" value="LRR_dom_sf"/>
</dbReference>
<dbReference type="SMART" id="SM00369">
    <property type="entry name" value="LRR_TYP"/>
    <property type="match status" value="6"/>
</dbReference>
<keyword evidence="7" id="KW-0677">Repeat</keyword>
<reference evidence="13 14" key="1">
    <citation type="submission" date="2024-01" db="EMBL/GenBank/DDBJ databases">
        <title>A telomere-to-telomere, gap-free genome of sweet tea (Lithocarpus litseifolius).</title>
        <authorList>
            <person name="Zhou J."/>
        </authorList>
    </citation>
    <scope>NUCLEOTIDE SEQUENCE [LARGE SCALE GENOMIC DNA]</scope>
    <source>
        <strain evidence="13">Zhou-2022a</strain>
        <tissue evidence="13">Leaf</tissue>
    </source>
</reference>
<dbReference type="PANTHER" id="PTHR48062:SF52">
    <property type="entry name" value="RECEPTOR-LIKE PROTEIN 8-RELATED"/>
    <property type="match status" value="1"/>
</dbReference>
<dbReference type="AlphaFoldDB" id="A0AAW2DJ45"/>
<feature type="compositionally biased region" description="Polar residues" evidence="12">
    <location>
        <begin position="621"/>
        <end position="632"/>
    </location>
</feature>
<evidence type="ECO:0000256" key="4">
    <source>
        <dbReference type="ARBA" id="ARBA00022614"/>
    </source>
</evidence>
<evidence type="ECO:0000256" key="5">
    <source>
        <dbReference type="ARBA" id="ARBA00022692"/>
    </source>
</evidence>
<dbReference type="FunFam" id="3.80.10.10:FF:000213">
    <property type="entry name" value="Tyrosine-sulfated glycopeptide receptor 1"/>
    <property type="match status" value="1"/>
</dbReference>
<dbReference type="EMBL" id="JAZDWU010000002">
    <property type="protein sequence ID" value="KAL0010129.1"/>
    <property type="molecule type" value="Genomic_DNA"/>
</dbReference>
<evidence type="ECO:0000256" key="2">
    <source>
        <dbReference type="ARBA" id="ARBA00009592"/>
    </source>
</evidence>
<evidence type="ECO:0000256" key="6">
    <source>
        <dbReference type="ARBA" id="ARBA00022729"/>
    </source>
</evidence>
<keyword evidence="9" id="KW-0472">Membrane</keyword>
<evidence type="ECO:0000256" key="9">
    <source>
        <dbReference type="ARBA" id="ARBA00023136"/>
    </source>
</evidence>
<keyword evidence="5" id="KW-0812">Transmembrane</keyword>
<gene>
    <name evidence="13" type="ORF">SO802_005237</name>
</gene>
<evidence type="ECO:0000256" key="3">
    <source>
        <dbReference type="ARBA" id="ARBA00022475"/>
    </source>
</evidence>
<dbReference type="Gene3D" id="3.80.10.10">
    <property type="entry name" value="Ribonuclease Inhibitor"/>
    <property type="match status" value="2"/>
</dbReference>
<dbReference type="GO" id="GO:0012505">
    <property type="term" value="C:endomembrane system"/>
    <property type="evidence" value="ECO:0007669"/>
    <property type="project" value="UniProtKB-SubCell"/>
</dbReference>